<dbReference type="AlphaFoldDB" id="A0A382JXL0"/>
<proteinExistence type="predicted"/>
<protein>
    <submittedName>
        <fullName evidence="1">Uncharacterized protein</fullName>
    </submittedName>
</protein>
<reference evidence="1" key="1">
    <citation type="submission" date="2018-05" db="EMBL/GenBank/DDBJ databases">
        <authorList>
            <person name="Lanie J.A."/>
            <person name="Ng W.-L."/>
            <person name="Kazmierczak K.M."/>
            <person name="Andrzejewski T.M."/>
            <person name="Davidsen T.M."/>
            <person name="Wayne K.J."/>
            <person name="Tettelin H."/>
            <person name="Glass J.I."/>
            <person name="Rusch D."/>
            <person name="Podicherti R."/>
            <person name="Tsui H.-C.T."/>
            <person name="Winkler M.E."/>
        </authorList>
    </citation>
    <scope>NUCLEOTIDE SEQUENCE</scope>
</reference>
<gene>
    <name evidence="1" type="ORF">METZ01_LOCUS269724</name>
</gene>
<dbReference type="EMBL" id="UINC01077085">
    <property type="protein sequence ID" value="SVC16870.1"/>
    <property type="molecule type" value="Genomic_DNA"/>
</dbReference>
<sequence>MLMVLLIIKQKKELQNHRLVESY</sequence>
<name>A0A382JXL0_9ZZZZ</name>
<accession>A0A382JXL0</accession>
<organism evidence="1">
    <name type="scientific">marine metagenome</name>
    <dbReference type="NCBI Taxonomy" id="408172"/>
    <lineage>
        <taxon>unclassified sequences</taxon>
        <taxon>metagenomes</taxon>
        <taxon>ecological metagenomes</taxon>
    </lineage>
</organism>
<evidence type="ECO:0000313" key="1">
    <source>
        <dbReference type="EMBL" id="SVC16870.1"/>
    </source>
</evidence>